<dbReference type="AlphaFoldDB" id="A0A6A3KIK2"/>
<evidence type="ECO:0000313" key="5">
    <source>
        <dbReference type="Proteomes" id="UP000440367"/>
    </source>
</evidence>
<dbReference type="EMBL" id="QXGB01000718">
    <property type="protein sequence ID" value="KAE9206063.1"/>
    <property type="molecule type" value="Genomic_DNA"/>
</dbReference>
<evidence type="ECO:0000313" key="4">
    <source>
        <dbReference type="Proteomes" id="UP000433483"/>
    </source>
</evidence>
<gene>
    <name evidence="3" type="ORF">PF002_g14595</name>
    <name evidence="2" type="ORF">PF005_g13157</name>
    <name evidence="1" type="ORF">PF011_g11529</name>
</gene>
<dbReference type="EMBL" id="QXFW01000642">
    <property type="protein sequence ID" value="KAE9006562.1"/>
    <property type="molecule type" value="Genomic_DNA"/>
</dbReference>
<accession>A0A6A3KIK2</accession>
<protein>
    <submittedName>
        <fullName evidence="1">Uncharacterized protein</fullName>
    </submittedName>
</protein>
<dbReference type="EMBL" id="QXGD01000783">
    <property type="protein sequence ID" value="KAE9224805.1"/>
    <property type="molecule type" value="Genomic_DNA"/>
</dbReference>
<evidence type="ECO:0000313" key="3">
    <source>
        <dbReference type="EMBL" id="KAE9224805.1"/>
    </source>
</evidence>
<proteinExistence type="predicted"/>
<evidence type="ECO:0000313" key="1">
    <source>
        <dbReference type="EMBL" id="KAE9006562.1"/>
    </source>
</evidence>
<evidence type="ECO:0000313" key="6">
    <source>
        <dbReference type="Proteomes" id="UP000460718"/>
    </source>
</evidence>
<dbReference type="Proteomes" id="UP000440367">
    <property type="component" value="Unassembled WGS sequence"/>
</dbReference>
<reference evidence="1 6" key="1">
    <citation type="submission" date="2018-09" db="EMBL/GenBank/DDBJ databases">
        <title>Genomic investigation of the strawberry pathogen Phytophthora fragariae indicates pathogenicity is determined by transcriptional variation in three key races.</title>
        <authorList>
            <person name="Adams T.M."/>
            <person name="Armitage A.D."/>
            <person name="Sobczyk M.K."/>
            <person name="Bates H.J."/>
            <person name="Dunwell J.M."/>
            <person name="Nellist C.F."/>
            <person name="Harrison R.J."/>
        </authorList>
    </citation>
    <scope>NUCLEOTIDE SEQUENCE [LARGE SCALE GENOMIC DNA]</scope>
    <source>
        <strain evidence="3 5">BC-1</strain>
        <strain evidence="2 4">NOV-27</strain>
        <strain evidence="1 6">SCRP245</strain>
    </source>
</reference>
<name>A0A6A3KIK2_9STRA</name>
<keyword evidence="4" id="KW-1185">Reference proteome</keyword>
<dbReference type="Proteomes" id="UP000433483">
    <property type="component" value="Unassembled WGS sequence"/>
</dbReference>
<comment type="caution">
    <text evidence="1">The sequence shown here is derived from an EMBL/GenBank/DDBJ whole genome shotgun (WGS) entry which is preliminary data.</text>
</comment>
<dbReference type="Proteomes" id="UP000460718">
    <property type="component" value="Unassembled WGS sequence"/>
</dbReference>
<sequence length="39" mass="4507">MGKPFFTMEDPTLAYKLSALQEFSREKGMATQSSCYPEW</sequence>
<evidence type="ECO:0000313" key="2">
    <source>
        <dbReference type="EMBL" id="KAE9206063.1"/>
    </source>
</evidence>
<organism evidence="1 6">
    <name type="scientific">Phytophthora fragariae</name>
    <dbReference type="NCBI Taxonomy" id="53985"/>
    <lineage>
        <taxon>Eukaryota</taxon>
        <taxon>Sar</taxon>
        <taxon>Stramenopiles</taxon>
        <taxon>Oomycota</taxon>
        <taxon>Peronosporomycetes</taxon>
        <taxon>Peronosporales</taxon>
        <taxon>Peronosporaceae</taxon>
        <taxon>Phytophthora</taxon>
    </lineage>
</organism>